<dbReference type="Pfam" id="PF13426">
    <property type="entry name" value="PAS_9"/>
    <property type="match status" value="1"/>
</dbReference>
<dbReference type="NCBIfam" id="TIGR00229">
    <property type="entry name" value="sensory_box"/>
    <property type="match status" value="1"/>
</dbReference>
<dbReference type="RefSeq" id="WP_267636950.1">
    <property type="nucleotide sequence ID" value="NZ_JAODIY010000008.1"/>
</dbReference>
<evidence type="ECO:0000256" key="4">
    <source>
        <dbReference type="ARBA" id="ARBA00022777"/>
    </source>
</evidence>
<comment type="caution">
    <text evidence="10">The sequence shown here is derived from an EMBL/GenBank/DDBJ whole genome shotgun (WGS) entry which is preliminary data.</text>
</comment>
<dbReference type="Pfam" id="PF16927">
    <property type="entry name" value="HisKA_7TM"/>
    <property type="match status" value="1"/>
</dbReference>
<dbReference type="InterPro" id="IPR035965">
    <property type="entry name" value="PAS-like_dom_sf"/>
</dbReference>
<feature type="domain" description="Histidine kinase" evidence="9">
    <location>
        <begin position="369"/>
        <end position="559"/>
    </location>
</feature>
<feature type="coiled-coil region" evidence="6">
    <location>
        <begin position="342"/>
        <end position="369"/>
    </location>
</feature>
<keyword evidence="6" id="KW-0175">Coiled coil</keyword>
<dbReference type="SUPFAM" id="SSF55785">
    <property type="entry name" value="PYP-like sensor domain (PAS domain)"/>
    <property type="match status" value="1"/>
</dbReference>
<dbReference type="SUPFAM" id="SSF47384">
    <property type="entry name" value="Homodimeric domain of signal transducing histidine kinase"/>
    <property type="match status" value="1"/>
</dbReference>
<dbReference type="CDD" id="cd00130">
    <property type="entry name" value="PAS"/>
    <property type="match status" value="1"/>
</dbReference>
<feature type="transmembrane region" description="Helical" evidence="7">
    <location>
        <begin position="6"/>
        <end position="23"/>
    </location>
</feature>
<protein>
    <recommendedName>
        <fullName evidence="2">histidine kinase</fullName>
        <ecNumber evidence="2">2.7.13.3</ecNumber>
    </recommendedName>
</protein>
<dbReference type="InterPro" id="IPR036097">
    <property type="entry name" value="HisK_dim/P_sf"/>
</dbReference>
<keyword evidence="4 10" id="KW-0418">Kinase</keyword>
<evidence type="ECO:0000259" key="9">
    <source>
        <dbReference type="PROSITE" id="PS50109"/>
    </source>
</evidence>
<dbReference type="InterPro" id="IPR000595">
    <property type="entry name" value="cNMP-bd_dom"/>
</dbReference>
<dbReference type="InterPro" id="IPR000014">
    <property type="entry name" value="PAS"/>
</dbReference>
<evidence type="ECO:0000256" key="6">
    <source>
        <dbReference type="SAM" id="Coils"/>
    </source>
</evidence>
<dbReference type="SMART" id="SM00387">
    <property type="entry name" value="HATPase_c"/>
    <property type="match status" value="1"/>
</dbReference>
<evidence type="ECO:0000259" key="8">
    <source>
        <dbReference type="PROSITE" id="PS50042"/>
    </source>
</evidence>
<dbReference type="InterPro" id="IPR003661">
    <property type="entry name" value="HisK_dim/P_dom"/>
</dbReference>
<dbReference type="Pfam" id="PF00512">
    <property type="entry name" value="HisKA"/>
    <property type="match status" value="1"/>
</dbReference>
<evidence type="ECO:0000313" key="10">
    <source>
        <dbReference type="EMBL" id="MFC7125662.1"/>
    </source>
</evidence>
<dbReference type="SUPFAM" id="SSF55874">
    <property type="entry name" value="ATPase domain of HSP90 chaperone/DNA topoisomerase II/histidine kinase"/>
    <property type="match status" value="1"/>
</dbReference>
<feature type="domain" description="Cyclic nucleotide-binding" evidence="8">
    <location>
        <begin position="463"/>
        <end position="529"/>
    </location>
</feature>
<name>A0ABD5X3U9_9EURY</name>
<sequence>MVFSPQLVGSVQILAGMVALILLKPAVDNFDKPGSRGYAVFTAGVGLWMFGLAIPKFTMEYRVTVSGFHFLILGTELAVAGWLLLALSVTDYVNHIRQTAIGLGAGIFLLQLLLWTNHVHQFLYTPGSGVTAGVVHNVDTVVMNTFGWWWVHTTASYLCGLTGEALLIRGAIRSTGIRRKQFAWLSFIAVPILPASIVSTFGIFNLPYNVSSVGFLLAVPILAVVLFRARFLDIVPVARRTVMDEMDAAIITLDRHSRVVDANERARKLFDNDPGYVGTPADEFFESGFDEMLERFSDEDDVESEITITNNGRERYFAVSRSPVGTSPEHGSIILLHDITPQKRREQELEATKQSLEQSNEKLNKFASTVSHDLRNPLNVAQLRLDLAQTEAQSENEHLVAVEEAHERMESLIGDLLVLARQGDVIEEKGAVDVTTLAENTWQNISTAEATLVVETAQTIRADSPRLQELLENLFRNAVEHGGEEVVVTLGEMADGFYVADDGPGVSVEHRGDVFDSGYSSADDGTGFGLNIAQEIAGAHGWEICLTDSKSDGARFEITGVEVID</sequence>
<feature type="transmembrane region" description="Helical" evidence="7">
    <location>
        <begin position="35"/>
        <end position="54"/>
    </location>
</feature>
<dbReference type="Proteomes" id="UP001596414">
    <property type="component" value="Unassembled WGS sequence"/>
</dbReference>
<dbReference type="Gene3D" id="3.30.450.20">
    <property type="entry name" value="PAS domain"/>
    <property type="match status" value="1"/>
</dbReference>
<comment type="catalytic activity">
    <reaction evidence="1">
        <text>ATP + protein L-histidine = ADP + protein N-phospho-L-histidine.</text>
        <dbReference type="EC" id="2.7.13.3"/>
    </reaction>
</comment>
<dbReference type="AlphaFoldDB" id="A0ABD5X3U9"/>
<keyword evidence="5" id="KW-0902">Two-component regulatory system</keyword>
<dbReference type="Gene3D" id="3.30.565.10">
    <property type="entry name" value="Histidine kinase-like ATPase, C-terminal domain"/>
    <property type="match status" value="1"/>
</dbReference>
<keyword evidence="3" id="KW-0808">Transferase</keyword>
<evidence type="ECO:0000256" key="3">
    <source>
        <dbReference type="ARBA" id="ARBA00022679"/>
    </source>
</evidence>
<dbReference type="InterPro" id="IPR003594">
    <property type="entry name" value="HATPase_dom"/>
</dbReference>
<evidence type="ECO:0000256" key="7">
    <source>
        <dbReference type="SAM" id="Phobius"/>
    </source>
</evidence>
<proteinExistence type="predicted"/>
<dbReference type="SMART" id="SM00388">
    <property type="entry name" value="HisKA"/>
    <property type="match status" value="1"/>
</dbReference>
<dbReference type="PANTHER" id="PTHR43711:SF1">
    <property type="entry name" value="HISTIDINE KINASE 1"/>
    <property type="match status" value="1"/>
</dbReference>
<feature type="transmembrane region" description="Helical" evidence="7">
    <location>
        <begin position="99"/>
        <end position="116"/>
    </location>
</feature>
<dbReference type="GO" id="GO:0000160">
    <property type="term" value="P:phosphorelay signal transduction system"/>
    <property type="evidence" value="ECO:0007669"/>
    <property type="project" value="UniProtKB-KW"/>
</dbReference>
<evidence type="ECO:0000256" key="2">
    <source>
        <dbReference type="ARBA" id="ARBA00012438"/>
    </source>
</evidence>
<keyword evidence="7" id="KW-0472">Membrane</keyword>
<dbReference type="Gene3D" id="1.10.287.130">
    <property type="match status" value="1"/>
</dbReference>
<dbReference type="PANTHER" id="PTHR43711">
    <property type="entry name" value="TWO-COMPONENT HISTIDINE KINASE"/>
    <property type="match status" value="1"/>
</dbReference>
<feature type="transmembrane region" description="Helical" evidence="7">
    <location>
        <begin position="210"/>
        <end position="231"/>
    </location>
</feature>
<evidence type="ECO:0000256" key="5">
    <source>
        <dbReference type="ARBA" id="ARBA00023012"/>
    </source>
</evidence>
<dbReference type="InterPro" id="IPR031621">
    <property type="entry name" value="HisKA_7TM"/>
</dbReference>
<dbReference type="InterPro" id="IPR036890">
    <property type="entry name" value="HATPase_C_sf"/>
</dbReference>
<dbReference type="CDD" id="cd00082">
    <property type="entry name" value="HisKA"/>
    <property type="match status" value="1"/>
</dbReference>
<evidence type="ECO:0000313" key="11">
    <source>
        <dbReference type="Proteomes" id="UP001596414"/>
    </source>
</evidence>
<evidence type="ECO:0000256" key="1">
    <source>
        <dbReference type="ARBA" id="ARBA00000085"/>
    </source>
</evidence>
<feature type="transmembrane region" description="Helical" evidence="7">
    <location>
        <begin position="66"/>
        <end position="87"/>
    </location>
</feature>
<feature type="transmembrane region" description="Helical" evidence="7">
    <location>
        <begin position="149"/>
        <end position="170"/>
    </location>
</feature>
<dbReference type="InterPro" id="IPR005467">
    <property type="entry name" value="His_kinase_dom"/>
</dbReference>
<feature type="transmembrane region" description="Helical" evidence="7">
    <location>
        <begin position="182"/>
        <end position="204"/>
    </location>
</feature>
<dbReference type="Pfam" id="PF02518">
    <property type="entry name" value="HATPase_c"/>
    <property type="match status" value="1"/>
</dbReference>
<dbReference type="EC" id="2.7.13.3" evidence="2"/>
<keyword evidence="7" id="KW-1133">Transmembrane helix</keyword>
<gene>
    <name evidence="10" type="ORF">ACFQJ7_06370</name>
</gene>
<dbReference type="PROSITE" id="PS50109">
    <property type="entry name" value="HIS_KIN"/>
    <property type="match status" value="1"/>
</dbReference>
<dbReference type="InterPro" id="IPR050736">
    <property type="entry name" value="Sensor_HK_Regulatory"/>
</dbReference>
<reference evidence="10 11" key="1">
    <citation type="journal article" date="2014" name="Int. J. Syst. Evol. Microbiol.">
        <title>Complete genome sequence of Corynebacterium casei LMG S-19264T (=DSM 44701T), isolated from a smear-ripened cheese.</title>
        <authorList>
            <consortium name="US DOE Joint Genome Institute (JGI-PGF)"/>
            <person name="Walter F."/>
            <person name="Albersmeier A."/>
            <person name="Kalinowski J."/>
            <person name="Ruckert C."/>
        </authorList>
    </citation>
    <scope>NUCLEOTIDE SEQUENCE [LARGE SCALE GENOMIC DNA]</scope>
    <source>
        <strain evidence="10 11">CGMCC 4.7215</strain>
    </source>
</reference>
<keyword evidence="7" id="KW-0812">Transmembrane</keyword>
<organism evidence="10 11">
    <name type="scientific">Halovenus rubra</name>
    <dbReference type="NCBI Taxonomy" id="869890"/>
    <lineage>
        <taxon>Archaea</taxon>
        <taxon>Methanobacteriati</taxon>
        <taxon>Methanobacteriota</taxon>
        <taxon>Stenosarchaea group</taxon>
        <taxon>Halobacteria</taxon>
        <taxon>Halobacteriales</taxon>
        <taxon>Haloarculaceae</taxon>
        <taxon>Halovenus</taxon>
    </lineage>
</organism>
<dbReference type="GO" id="GO:0004673">
    <property type="term" value="F:protein histidine kinase activity"/>
    <property type="evidence" value="ECO:0007669"/>
    <property type="project" value="UniProtKB-EC"/>
</dbReference>
<dbReference type="PROSITE" id="PS50042">
    <property type="entry name" value="CNMP_BINDING_3"/>
    <property type="match status" value="1"/>
</dbReference>
<dbReference type="EMBL" id="JBHSZQ010000008">
    <property type="protein sequence ID" value="MFC7125662.1"/>
    <property type="molecule type" value="Genomic_DNA"/>
</dbReference>
<accession>A0ABD5X3U9</accession>